<reference evidence="2 3" key="1">
    <citation type="journal article" date="2023" name="Plants (Basel)">
        <title>Bridging the Gap: Combining Genomics and Transcriptomics Approaches to Understand Stylosanthes scabra, an Orphan Legume from the Brazilian Caatinga.</title>
        <authorList>
            <person name="Ferreira-Neto J.R.C."/>
            <person name="da Silva M.D."/>
            <person name="Binneck E."/>
            <person name="de Melo N.F."/>
            <person name="da Silva R.H."/>
            <person name="de Melo A.L.T.M."/>
            <person name="Pandolfi V."/>
            <person name="Bustamante F.O."/>
            <person name="Brasileiro-Vidal A.C."/>
            <person name="Benko-Iseppon A.M."/>
        </authorList>
    </citation>
    <scope>NUCLEOTIDE SEQUENCE [LARGE SCALE GENOMIC DNA]</scope>
    <source>
        <tissue evidence="2">Leaves</tissue>
    </source>
</reference>
<evidence type="ECO:0000256" key="1">
    <source>
        <dbReference type="SAM" id="MobiDB-lite"/>
    </source>
</evidence>
<protein>
    <submittedName>
        <fullName evidence="2">Uncharacterized protein</fullName>
    </submittedName>
</protein>
<name>A0ABU6USA0_9FABA</name>
<gene>
    <name evidence="2" type="ORF">PIB30_087619</name>
</gene>
<dbReference type="Proteomes" id="UP001341840">
    <property type="component" value="Unassembled WGS sequence"/>
</dbReference>
<feature type="region of interest" description="Disordered" evidence="1">
    <location>
        <begin position="31"/>
        <end position="53"/>
    </location>
</feature>
<evidence type="ECO:0000313" key="3">
    <source>
        <dbReference type="Proteomes" id="UP001341840"/>
    </source>
</evidence>
<organism evidence="2 3">
    <name type="scientific">Stylosanthes scabra</name>
    <dbReference type="NCBI Taxonomy" id="79078"/>
    <lineage>
        <taxon>Eukaryota</taxon>
        <taxon>Viridiplantae</taxon>
        <taxon>Streptophyta</taxon>
        <taxon>Embryophyta</taxon>
        <taxon>Tracheophyta</taxon>
        <taxon>Spermatophyta</taxon>
        <taxon>Magnoliopsida</taxon>
        <taxon>eudicotyledons</taxon>
        <taxon>Gunneridae</taxon>
        <taxon>Pentapetalae</taxon>
        <taxon>rosids</taxon>
        <taxon>fabids</taxon>
        <taxon>Fabales</taxon>
        <taxon>Fabaceae</taxon>
        <taxon>Papilionoideae</taxon>
        <taxon>50 kb inversion clade</taxon>
        <taxon>dalbergioids sensu lato</taxon>
        <taxon>Dalbergieae</taxon>
        <taxon>Pterocarpus clade</taxon>
        <taxon>Stylosanthes</taxon>
    </lineage>
</organism>
<keyword evidence="3" id="KW-1185">Reference proteome</keyword>
<evidence type="ECO:0000313" key="2">
    <source>
        <dbReference type="EMBL" id="MED6164222.1"/>
    </source>
</evidence>
<sequence length="92" mass="10024">MAVAKLQGYHNSKRYDRQTVDQLPPCVGSLSSASMSINRENEARNSSSESSSLAPFFSTGVPSLQFPLYRVVHPSNLRITEQVPNSASALVL</sequence>
<accession>A0ABU6USA0</accession>
<dbReference type="EMBL" id="JASCZI010122380">
    <property type="protein sequence ID" value="MED6164222.1"/>
    <property type="molecule type" value="Genomic_DNA"/>
</dbReference>
<comment type="caution">
    <text evidence="2">The sequence shown here is derived from an EMBL/GenBank/DDBJ whole genome shotgun (WGS) entry which is preliminary data.</text>
</comment>
<proteinExistence type="predicted"/>